<dbReference type="Pfam" id="PF00132">
    <property type="entry name" value="Hexapep"/>
    <property type="match status" value="1"/>
</dbReference>
<evidence type="ECO:0000256" key="3">
    <source>
        <dbReference type="ARBA" id="ARBA00022737"/>
    </source>
</evidence>
<name>A0A7X9YHD0_9GAMM</name>
<accession>A0A7X9YHD0</accession>
<dbReference type="InterPro" id="IPR011004">
    <property type="entry name" value="Trimer_LpxA-like_sf"/>
</dbReference>
<keyword evidence="3" id="KW-0677">Repeat</keyword>
<dbReference type="SUPFAM" id="SSF51161">
    <property type="entry name" value="Trimeric LpxA-like enzymes"/>
    <property type="match status" value="1"/>
</dbReference>
<dbReference type="PANTHER" id="PTHR23416">
    <property type="entry name" value="SIALIC ACID SYNTHASE-RELATED"/>
    <property type="match status" value="1"/>
</dbReference>
<dbReference type="CDD" id="cd04647">
    <property type="entry name" value="LbH_MAT_like"/>
    <property type="match status" value="1"/>
</dbReference>
<protein>
    <submittedName>
        <fullName evidence="5">Acyltransferase</fullName>
    </submittedName>
</protein>
<dbReference type="InterPro" id="IPR018357">
    <property type="entry name" value="Hexapep_transf_CS"/>
</dbReference>
<dbReference type="Proteomes" id="UP000519126">
    <property type="component" value="Unassembled WGS sequence"/>
</dbReference>
<evidence type="ECO:0000256" key="4">
    <source>
        <dbReference type="ARBA" id="ARBA00023315"/>
    </source>
</evidence>
<comment type="similarity">
    <text evidence="1">Belongs to the transferase hexapeptide repeat family.</text>
</comment>
<dbReference type="InterPro" id="IPR051159">
    <property type="entry name" value="Hexapeptide_acetyltransf"/>
</dbReference>
<organism evidence="5 6">
    <name type="scientific">Pseudoalteromonas arctica</name>
    <dbReference type="NCBI Taxonomy" id="394751"/>
    <lineage>
        <taxon>Bacteria</taxon>
        <taxon>Pseudomonadati</taxon>
        <taxon>Pseudomonadota</taxon>
        <taxon>Gammaproteobacteria</taxon>
        <taxon>Alteromonadales</taxon>
        <taxon>Pseudoalteromonadaceae</taxon>
        <taxon>Pseudoalteromonas</taxon>
    </lineage>
</organism>
<dbReference type="EMBL" id="JABBCX010000006">
    <property type="protein sequence ID" value="NMF49602.1"/>
    <property type="molecule type" value="Genomic_DNA"/>
</dbReference>
<evidence type="ECO:0000313" key="6">
    <source>
        <dbReference type="Proteomes" id="UP000519126"/>
    </source>
</evidence>
<dbReference type="GO" id="GO:0005829">
    <property type="term" value="C:cytosol"/>
    <property type="evidence" value="ECO:0007669"/>
    <property type="project" value="TreeGrafter"/>
</dbReference>
<sequence length="169" mass="18731">MIIKMIKSLFKKSPNFKFVGKKTLISKGKFYFPEEIYIGDYCYVGPEAYWYGVGGVSIGPGTLIGPQSTIWTANHNYESQTLVPYDEEIIKKKVTIGSVCWLGFGVKICPGINIGDGVVIAMGSVVTKDIPSYSIVGGNPAKIIGQRKNLDEFKQLLKEKKYYLESKNG</sequence>
<gene>
    <name evidence="5" type="ORF">HHL01_15680</name>
</gene>
<dbReference type="Gene3D" id="2.160.10.10">
    <property type="entry name" value="Hexapeptide repeat proteins"/>
    <property type="match status" value="1"/>
</dbReference>
<dbReference type="InterPro" id="IPR001451">
    <property type="entry name" value="Hexapep"/>
</dbReference>
<dbReference type="GO" id="GO:0008374">
    <property type="term" value="F:O-acyltransferase activity"/>
    <property type="evidence" value="ECO:0007669"/>
    <property type="project" value="TreeGrafter"/>
</dbReference>
<keyword evidence="4 5" id="KW-0012">Acyltransferase</keyword>
<dbReference type="AlphaFoldDB" id="A0A7X9YHD0"/>
<reference evidence="5 6" key="1">
    <citation type="submission" date="2020-04" db="EMBL/GenBank/DDBJ databases">
        <title>Genome Sequencing and Assembley of Pseudoalteromonas artica.</title>
        <authorList>
            <person name="Akerly B."/>
            <person name="Cook G."/>
        </authorList>
    </citation>
    <scope>NUCLEOTIDE SEQUENCE [LARGE SCALE GENOMIC DNA]</scope>
    <source>
        <strain evidence="5 6">NEC-BIFX-0059</strain>
    </source>
</reference>
<evidence type="ECO:0000256" key="1">
    <source>
        <dbReference type="ARBA" id="ARBA00007274"/>
    </source>
</evidence>
<evidence type="ECO:0000256" key="2">
    <source>
        <dbReference type="ARBA" id="ARBA00022679"/>
    </source>
</evidence>
<dbReference type="PROSITE" id="PS00101">
    <property type="entry name" value="HEXAPEP_TRANSFERASES"/>
    <property type="match status" value="1"/>
</dbReference>
<evidence type="ECO:0000313" key="5">
    <source>
        <dbReference type="EMBL" id="NMF49602.1"/>
    </source>
</evidence>
<comment type="caution">
    <text evidence="5">The sequence shown here is derived from an EMBL/GenBank/DDBJ whole genome shotgun (WGS) entry which is preliminary data.</text>
</comment>
<keyword evidence="2 5" id="KW-0808">Transferase</keyword>
<proteinExistence type="inferred from homology"/>
<dbReference type="PANTHER" id="PTHR23416:SF23">
    <property type="entry name" value="ACETYLTRANSFERASE C18B11.09C-RELATED"/>
    <property type="match status" value="1"/>
</dbReference>